<dbReference type="Gene3D" id="1.10.510.10">
    <property type="entry name" value="Transferase(Phosphotransferase) domain 1"/>
    <property type="match status" value="1"/>
</dbReference>
<evidence type="ECO:0000259" key="12">
    <source>
        <dbReference type="PROSITE" id="PS50011"/>
    </source>
</evidence>
<feature type="compositionally biased region" description="Pro residues" evidence="11">
    <location>
        <begin position="1"/>
        <end position="13"/>
    </location>
</feature>
<dbReference type="GO" id="GO:0005829">
    <property type="term" value="C:cytosol"/>
    <property type="evidence" value="ECO:0007669"/>
    <property type="project" value="TreeGrafter"/>
</dbReference>
<dbReference type="GO" id="GO:0005524">
    <property type="term" value="F:ATP binding"/>
    <property type="evidence" value="ECO:0007669"/>
    <property type="project" value="UniProtKB-UniRule"/>
</dbReference>
<dbReference type="InterPro" id="IPR017441">
    <property type="entry name" value="Protein_kinase_ATP_BS"/>
</dbReference>
<dbReference type="SUPFAM" id="SSF56112">
    <property type="entry name" value="Protein kinase-like (PK-like)"/>
    <property type="match status" value="1"/>
</dbReference>
<evidence type="ECO:0000256" key="6">
    <source>
        <dbReference type="ARBA" id="ARBA00022840"/>
    </source>
</evidence>
<dbReference type="GO" id="GO:0009653">
    <property type="term" value="P:anatomical structure morphogenesis"/>
    <property type="evidence" value="ECO:0007669"/>
    <property type="project" value="UniProtKB-ARBA"/>
</dbReference>
<keyword evidence="5" id="KW-0418">Kinase</keyword>
<name>A0A166M585_9AGAM</name>
<gene>
    <name evidence="14" type="ORF">FIBSPDRAFT_919065</name>
</gene>
<feature type="binding site" evidence="9">
    <location>
        <position position="157"/>
    </location>
    <ligand>
        <name>ATP</name>
        <dbReference type="ChEBI" id="CHEBI:30616"/>
    </ligand>
</feature>
<dbReference type="OrthoDB" id="63267at2759"/>
<organism evidence="14 15">
    <name type="scientific">Athelia psychrophila</name>
    <dbReference type="NCBI Taxonomy" id="1759441"/>
    <lineage>
        <taxon>Eukaryota</taxon>
        <taxon>Fungi</taxon>
        <taxon>Dikarya</taxon>
        <taxon>Basidiomycota</taxon>
        <taxon>Agaricomycotina</taxon>
        <taxon>Agaricomycetes</taxon>
        <taxon>Agaricomycetidae</taxon>
        <taxon>Atheliales</taxon>
        <taxon>Atheliaceae</taxon>
        <taxon>Athelia</taxon>
    </lineage>
</organism>
<evidence type="ECO:0000256" key="11">
    <source>
        <dbReference type="SAM" id="MobiDB-lite"/>
    </source>
</evidence>
<dbReference type="PROSITE" id="PS50011">
    <property type="entry name" value="PROTEIN_KINASE_DOM"/>
    <property type="match status" value="1"/>
</dbReference>
<dbReference type="SMART" id="SM00133">
    <property type="entry name" value="S_TK_X"/>
    <property type="match status" value="1"/>
</dbReference>
<feature type="domain" description="AGC-kinase C-terminal" evidence="13">
    <location>
        <begin position="383"/>
        <end position="449"/>
    </location>
</feature>
<accession>A0A166M585</accession>
<dbReference type="PANTHER" id="PTHR24353:SF37">
    <property type="entry name" value="CAMP-DEPENDENT PROTEIN KINASE CATALYTIC SUBUNIT PRKX"/>
    <property type="match status" value="1"/>
</dbReference>
<feature type="region of interest" description="Disordered" evidence="11">
    <location>
        <begin position="1"/>
        <end position="31"/>
    </location>
</feature>
<dbReference type="Proteomes" id="UP000076532">
    <property type="component" value="Unassembled WGS sequence"/>
</dbReference>
<dbReference type="AlphaFoldDB" id="A0A166M585"/>
<evidence type="ECO:0000259" key="13">
    <source>
        <dbReference type="PROSITE" id="PS51285"/>
    </source>
</evidence>
<reference evidence="14 15" key="1">
    <citation type="journal article" date="2016" name="Mol. Biol. Evol.">
        <title>Comparative Genomics of Early-Diverging Mushroom-Forming Fungi Provides Insights into the Origins of Lignocellulose Decay Capabilities.</title>
        <authorList>
            <person name="Nagy L.G."/>
            <person name="Riley R."/>
            <person name="Tritt A."/>
            <person name="Adam C."/>
            <person name="Daum C."/>
            <person name="Floudas D."/>
            <person name="Sun H."/>
            <person name="Yadav J.S."/>
            <person name="Pangilinan J."/>
            <person name="Larsson K.H."/>
            <person name="Matsuura K."/>
            <person name="Barry K."/>
            <person name="Labutti K."/>
            <person name="Kuo R."/>
            <person name="Ohm R.A."/>
            <person name="Bhattacharya S.S."/>
            <person name="Shirouzu T."/>
            <person name="Yoshinaga Y."/>
            <person name="Martin F.M."/>
            <person name="Grigoriev I.V."/>
            <person name="Hibbett D.S."/>
        </authorList>
    </citation>
    <scope>NUCLEOTIDE SEQUENCE [LARGE SCALE GENOMIC DNA]</scope>
    <source>
        <strain evidence="14 15">CBS 109695</strain>
    </source>
</reference>
<evidence type="ECO:0000256" key="5">
    <source>
        <dbReference type="ARBA" id="ARBA00022777"/>
    </source>
</evidence>
<dbReference type="FunFam" id="1.10.510.10:FF:000005">
    <property type="entry name" value="cAMP-dependent protein kinase catalytic subunit alpha"/>
    <property type="match status" value="1"/>
</dbReference>
<proteinExistence type="inferred from homology"/>
<dbReference type="PANTHER" id="PTHR24353">
    <property type="entry name" value="CYCLIC NUCLEOTIDE-DEPENDENT PROTEIN KINASE"/>
    <property type="match status" value="1"/>
</dbReference>
<evidence type="ECO:0000313" key="14">
    <source>
        <dbReference type="EMBL" id="KZP23648.1"/>
    </source>
</evidence>
<dbReference type="PROSITE" id="PS00108">
    <property type="entry name" value="PROTEIN_KINASE_ST"/>
    <property type="match status" value="1"/>
</dbReference>
<dbReference type="GO" id="GO:0004691">
    <property type="term" value="F:cAMP-dependent protein kinase activity"/>
    <property type="evidence" value="ECO:0007669"/>
    <property type="project" value="UniProtKB-EC"/>
</dbReference>
<dbReference type="EMBL" id="KV417531">
    <property type="protein sequence ID" value="KZP23648.1"/>
    <property type="molecule type" value="Genomic_DNA"/>
</dbReference>
<dbReference type="PROSITE" id="PS51285">
    <property type="entry name" value="AGC_KINASE_CTER"/>
    <property type="match status" value="1"/>
</dbReference>
<comment type="catalytic activity">
    <reaction evidence="8">
        <text>L-seryl-[protein] + ATP = O-phospho-L-seryl-[protein] + ADP + H(+)</text>
        <dbReference type="Rhea" id="RHEA:17989"/>
        <dbReference type="Rhea" id="RHEA-COMP:9863"/>
        <dbReference type="Rhea" id="RHEA-COMP:11604"/>
        <dbReference type="ChEBI" id="CHEBI:15378"/>
        <dbReference type="ChEBI" id="CHEBI:29999"/>
        <dbReference type="ChEBI" id="CHEBI:30616"/>
        <dbReference type="ChEBI" id="CHEBI:83421"/>
        <dbReference type="ChEBI" id="CHEBI:456216"/>
        <dbReference type="EC" id="2.7.11.11"/>
    </reaction>
</comment>
<keyword evidence="15" id="KW-1185">Reference proteome</keyword>
<keyword evidence="6 9" id="KW-0067">ATP-binding</keyword>
<dbReference type="STRING" id="436010.A0A166M585"/>
<dbReference type="SMART" id="SM00220">
    <property type="entry name" value="S_TKc"/>
    <property type="match status" value="1"/>
</dbReference>
<dbReference type="EC" id="2.7.11.11" evidence="1"/>
<sequence length="449" mass="50158">MTTSPPPPPPPSSPTSGGTSSPATAQRIARSHASCTWYPPARMIPSRSRRTASLAPSAYAARSSYIPSHASHSSCSGTCGTSGTAAPAPGAARARSSCAKLAAAPAEAEAVHVERAGSLRLRDFEIKGTLGTGTFGRVLLVRLKTASPSTQNFFAMKVQRKSEIVRLRQVEHVNAERYILSRVRHPFVVDLFATFQDSQNIYMLLSYVPGGELFTHLRRAQRFTPDVTRFYLATIILALQYLHSFNIIYRDLKPENLLLDSRGYLRLTDFGFSKIVDDRTWTLCGTPEYLAPEIIQSDGHGKAADWWACGILCYEMLVGIPPFFDETAYGIYEKILRGHIHWPKDMGQSSRTLIREFLHPDRSKRLGNMIGGPQDILDHTWFRGVDWDALERCEIRAPIIPHTTSSDDTRHFLHLPDAPVQEMPGFSQEEQPPSLQQHFDPTAYQFLEF</sequence>
<evidence type="ECO:0000256" key="1">
    <source>
        <dbReference type="ARBA" id="ARBA00012444"/>
    </source>
</evidence>
<dbReference type="InterPro" id="IPR011009">
    <property type="entry name" value="Kinase-like_dom_sf"/>
</dbReference>
<dbReference type="InterPro" id="IPR000961">
    <property type="entry name" value="AGC-kinase_C"/>
</dbReference>
<dbReference type="InterPro" id="IPR008271">
    <property type="entry name" value="Ser/Thr_kinase_AS"/>
</dbReference>
<dbReference type="Gene3D" id="3.30.200.20">
    <property type="entry name" value="Phosphorylase Kinase, domain 1"/>
    <property type="match status" value="1"/>
</dbReference>
<evidence type="ECO:0000313" key="15">
    <source>
        <dbReference type="Proteomes" id="UP000076532"/>
    </source>
</evidence>
<evidence type="ECO:0000256" key="7">
    <source>
        <dbReference type="ARBA" id="ARBA00047292"/>
    </source>
</evidence>
<protein>
    <recommendedName>
        <fullName evidence="1">cAMP-dependent protein kinase</fullName>
        <ecNumber evidence="1">2.7.11.11</ecNumber>
    </recommendedName>
</protein>
<evidence type="ECO:0000256" key="8">
    <source>
        <dbReference type="ARBA" id="ARBA00047454"/>
    </source>
</evidence>
<dbReference type="InterPro" id="IPR000719">
    <property type="entry name" value="Prot_kinase_dom"/>
</dbReference>
<comment type="catalytic activity">
    <reaction evidence="7">
        <text>L-threonyl-[protein] + ATP = O-phospho-L-threonyl-[protein] + ADP + H(+)</text>
        <dbReference type="Rhea" id="RHEA:46608"/>
        <dbReference type="Rhea" id="RHEA-COMP:11060"/>
        <dbReference type="Rhea" id="RHEA-COMP:11605"/>
        <dbReference type="ChEBI" id="CHEBI:15378"/>
        <dbReference type="ChEBI" id="CHEBI:30013"/>
        <dbReference type="ChEBI" id="CHEBI:30616"/>
        <dbReference type="ChEBI" id="CHEBI:61977"/>
        <dbReference type="ChEBI" id="CHEBI:456216"/>
        <dbReference type="EC" id="2.7.11.11"/>
    </reaction>
</comment>
<dbReference type="PROSITE" id="PS00107">
    <property type="entry name" value="PROTEIN_KINASE_ATP"/>
    <property type="match status" value="1"/>
</dbReference>
<dbReference type="CDD" id="cd05580">
    <property type="entry name" value="STKc_PKA_like"/>
    <property type="match status" value="1"/>
</dbReference>
<comment type="similarity">
    <text evidence="10">Belongs to the protein kinase superfamily.</text>
</comment>
<dbReference type="FunFam" id="3.30.200.20:FF:000042">
    <property type="entry name" value="Aurora kinase A"/>
    <property type="match status" value="1"/>
</dbReference>
<dbReference type="Pfam" id="PF00069">
    <property type="entry name" value="Pkinase"/>
    <property type="match status" value="1"/>
</dbReference>
<evidence type="ECO:0000256" key="3">
    <source>
        <dbReference type="ARBA" id="ARBA00022679"/>
    </source>
</evidence>
<evidence type="ECO:0000256" key="4">
    <source>
        <dbReference type="ARBA" id="ARBA00022741"/>
    </source>
</evidence>
<keyword evidence="3" id="KW-0808">Transferase</keyword>
<evidence type="ECO:0000256" key="10">
    <source>
        <dbReference type="RuleBase" id="RU000304"/>
    </source>
</evidence>
<feature type="domain" description="Protein kinase" evidence="12">
    <location>
        <begin position="124"/>
        <end position="382"/>
    </location>
</feature>
<evidence type="ECO:0000256" key="2">
    <source>
        <dbReference type="ARBA" id="ARBA00022527"/>
    </source>
</evidence>
<evidence type="ECO:0000256" key="9">
    <source>
        <dbReference type="PROSITE-ProRule" id="PRU10141"/>
    </source>
</evidence>
<dbReference type="GO" id="GO:0005952">
    <property type="term" value="C:cAMP-dependent protein kinase complex"/>
    <property type="evidence" value="ECO:0007669"/>
    <property type="project" value="TreeGrafter"/>
</dbReference>
<keyword evidence="4 9" id="KW-0547">Nucleotide-binding</keyword>
<keyword evidence="2 10" id="KW-0723">Serine/threonine-protein kinase</keyword>